<reference evidence="1 2" key="1">
    <citation type="submission" date="2020-09" db="EMBL/GenBank/DDBJ databases">
        <title>Genome seq and assembly of Chryseobacterium sp.</title>
        <authorList>
            <person name="Chhetri G."/>
        </authorList>
    </citation>
    <scope>NUCLEOTIDE SEQUENCE [LARGE SCALE GENOMIC DNA]</scope>
    <source>
        <strain evidence="1 2">GCR10</strain>
    </source>
</reference>
<keyword evidence="2" id="KW-1185">Reference proteome</keyword>
<sequence length="139" mass="16636">MISNFKTIHIGTFIKKRVDELNLDSERLSKILNISEDEVEKIYSSINIHAELMLKLSKFLKYDFFRIYSQHLLLYSPSSKSEKSSALPQFKKNIYTKEIIDYVVELIQTERKSMPEIVEDYRIPKSTLFRWMTKYKKEN</sequence>
<evidence type="ECO:0000313" key="1">
    <source>
        <dbReference type="EMBL" id="MBD8082860.1"/>
    </source>
</evidence>
<dbReference type="Gene3D" id="1.10.260.40">
    <property type="entry name" value="lambda repressor-like DNA-binding domains"/>
    <property type="match status" value="1"/>
</dbReference>
<evidence type="ECO:0000313" key="2">
    <source>
        <dbReference type="Proteomes" id="UP000637299"/>
    </source>
</evidence>
<accession>A0ABR8ZC97</accession>
<dbReference type="EMBL" id="JACYFS010000002">
    <property type="protein sequence ID" value="MBD8082860.1"/>
    <property type="molecule type" value="Genomic_DNA"/>
</dbReference>
<protein>
    <submittedName>
        <fullName evidence="1">Transposase</fullName>
    </submittedName>
</protein>
<dbReference type="RefSeq" id="WP_191736820.1">
    <property type="nucleotide sequence ID" value="NZ_JACYFS010000002.1"/>
</dbReference>
<dbReference type="Proteomes" id="UP000637299">
    <property type="component" value="Unassembled WGS sequence"/>
</dbReference>
<proteinExistence type="predicted"/>
<dbReference type="InterPro" id="IPR009057">
    <property type="entry name" value="Homeodomain-like_sf"/>
</dbReference>
<gene>
    <name evidence="1" type="ORF">IC610_10570</name>
</gene>
<comment type="caution">
    <text evidence="1">The sequence shown here is derived from an EMBL/GenBank/DDBJ whole genome shotgun (WGS) entry which is preliminary data.</text>
</comment>
<organism evidence="1 2">
    <name type="scientific">Chryseobacterium caseinilyticum</name>
    <dbReference type="NCBI Taxonomy" id="2771428"/>
    <lineage>
        <taxon>Bacteria</taxon>
        <taxon>Pseudomonadati</taxon>
        <taxon>Bacteroidota</taxon>
        <taxon>Flavobacteriia</taxon>
        <taxon>Flavobacteriales</taxon>
        <taxon>Weeksellaceae</taxon>
        <taxon>Chryseobacterium group</taxon>
        <taxon>Chryseobacterium</taxon>
    </lineage>
</organism>
<dbReference type="SUPFAM" id="SSF46689">
    <property type="entry name" value="Homeodomain-like"/>
    <property type="match status" value="1"/>
</dbReference>
<name>A0ABR8ZC97_9FLAO</name>
<dbReference type="InterPro" id="IPR010982">
    <property type="entry name" value="Lambda_DNA-bd_dom_sf"/>
</dbReference>